<evidence type="ECO:0000256" key="2">
    <source>
        <dbReference type="ARBA" id="ARBA00023002"/>
    </source>
</evidence>
<dbReference type="Pfam" id="PF02771">
    <property type="entry name" value="Acyl-CoA_dh_N"/>
    <property type="match status" value="1"/>
</dbReference>
<dbReference type="EMBL" id="FAOZ01000031">
    <property type="protein sequence ID" value="CUU59788.1"/>
    <property type="molecule type" value="Genomic_DNA"/>
</dbReference>
<evidence type="ECO:0000259" key="4">
    <source>
        <dbReference type="Pfam" id="PF02771"/>
    </source>
</evidence>
<evidence type="ECO:0000259" key="3">
    <source>
        <dbReference type="Pfam" id="PF02770"/>
    </source>
</evidence>
<dbReference type="PIRSF" id="PIRSF016578">
    <property type="entry name" value="HsaA"/>
    <property type="match status" value="1"/>
</dbReference>
<protein>
    <submittedName>
        <fullName evidence="6">Acyl-CoA dehydrogenase</fullName>
    </submittedName>
</protein>
<evidence type="ECO:0000313" key="6">
    <source>
        <dbReference type="EMBL" id="CUU59788.1"/>
    </source>
</evidence>
<dbReference type="GO" id="GO:0050660">
    <property type="term" value="F:flavin adenine dinucleotide binding"/>
    <property type="evidence" value="ECO:0007669"/>
    <property type="project" value="InterPro"/>
</dbReference>
<dbReference type="SUPFAM" id="SSF56645">
    <property type="entry name" value="Acyl-CoA dehydrogenase NM domain-like"/>
    <property type="match status" value="1"/>
</dbReference>
<dbReference type="Gene3D" id="2.40.110.10">
    <property type="entry name" value="Butyryl-CoA Dehydrogenase, subunit A, domain 2"/>
    <property type="match status" value="1"/>
</dbReference>
<dbReference type="PANTHER" id="PTHR43884">
    <property type="entry name" value="ACYL-COA DEHYDROGENASE"/>
    <property type="match status" value="1"/>
</dbReference>
<dbReference type="AlphaFoldDB" id="A0A0S4QY19"/>
<keyword evidence="7" id="KW-1185">Reference proteome</keyword>
<evidence type="ECO:0000259" key="5">
    <source>
        <dbReference type="Pfam" id="PF08028"/>
    </source>
</evidence>
<feature type="domain" description="Acyl-CoA dehydrogenase C-terminal" evidence="5">
    <location>
        <begin position="253"/>
        <end position="385"/>
    </location>
</feature>
<dbReference type="Pfam" id="PF02770">
    <property type="entry name" value="Acyl-CoA_dh_M"/>
    <property type="match status" value="1"/>
</dbReference>
<dbReference type="InterPro" id="IPR009100">
    <property type="entry name" value="AcylCoA_DH/oxidase_NM_dom_sf"/>
</dbReference>
<dbReference type="GO" id="GO:0003995">
    <property type="term" value="F:acyl-CoA dehydrogenase activity"/>
    <property type="evidence" value="ECO:0007669"/>
    <property type="project" value="TreeGrafter"/>
</dbReference>
<dbReference type="InterPro" id="IPR036250">
    <property type="entry name" value="AcylCo_DH-like_C"/>
</dbReference>
<dbReference type="PANTHER" id="PTHR43884:SF25">
    <property type="entry name" value="ACYL-COA DEHYDROGENASE YDBM-RELATED"/>
    <property type="match status" value="1"/>
</dbReference>
<dbReference type="Gene3D" id="1.10.540.10">
    <property type="entry name" value="Acyl-CoA dehydrogenase/oxidase, N-terminal domain"/>
    <property type="match status" value="1"/>
</dbReference>
<name>A0A0S4QY19_9ACTN</name>
<dbReference type="Pfam" id="PF08028">
    <property type="entry name" value="Acyl-CoA_dh_2"/>
    <property type="match status" value="1"/>
</dbReference>
<organism evidence="6 7">
    <name type="scientific">Parafrankia irregularis</name>
    <dbReference type="NCBI Taxonomy" id="795642"/>
    <lineage>
        <taxon>Bacteria</taxon>
        <taxon>Bacillati</taxon>
        <taxon>Actinomycetota</taxon>
        <taxon>Actinomycetes</taxon>
        <taxon>Frankiales</taxon>
        <taxon>Frankiaceae</taxon>
        <taxon>Parafrankia</taxon>
    </lineage>
</organism>
<dbReference type="InterPro" id="IPR006091">
    <property type="entry name" value="Acyl-CoA_Oxase/DH_mid-dom"/>
</dbReference>
<proteinExistence type="predicted"/>
<dbReference type="InterPro" id="IPR013786">
    <property type="entry name" value="AcylCoA_DH/ox_N"/>
</dbReference>
<dbReference type="Gene3D" id="1.20.140.10">
    <property type="entry name" value="Butyryl-CoA Dehydrogenase, subunit A, domain 3"/>
    <property type="match status" value="1"/>
</dbReference>
<reference evidence="7" key="1">
    <citation type="submission" date="2015-11" db="EMBL/GenBank/DDBJ databases">
        <authorList>
            <person name="Varghese N."/>
        </authorList>
    </citation>
    <scope>NUCLEOTIDE SEQUENCE [LARGE SCALE GENOMIC DNA]</scope>
    <source>
        <strain evidence="7">DSM 45899</strain>
    </source>
</reference>
<dbReference type="Proteomes" id="UP000198802">
    <property type="component" value="Unassembled WGS sequence"/>
</dbReference>
<dbReference type="InterPro" id="IPR046373">
    <property type="entry name" value="Acyl-CoA_Oxase/DH_mid-dom_sf"/>
</dbReference>
<accession>A0A0S4QY19</accession>
<dbReference type="SUPFAM" id="SSF47203">
    <property type="entry name" value="Acyl-CoA dehydrogenase C-terminal domain-like"/>
    <property type="match status" value="1"/>
</dbReference>
<gene>
    <name evidence="6" type="ORF">Ga0074812_13188</name>
</gene>
<feature type="domain" description="Acyl-CoA oxidase/dehydrogenase middle" evidence="3">
    <location>
        <begin position="140"/>
        <end position="228"/>
    </location>
</feature>
<evidence type="ECO:0000313" key="7">
    <source>
        <dbReference type="Proteomes" id="UP000198802"/>
    </source>
</evidence>
<dbReference type="InterPro" id="IPR037069">
    <property type="entry name" value="AcylCoA_DH/ox_N_sf"/>
</dbReference>
<keyword evidence="1" id="KW-0285">Flavoprotein</keyword>
<keyword evidence="2" id="KW-0560">Oxidoreductase</keyword>
<sequence length="405" mass="43871">MGKHDVEMTPDEQAEVLQAARSLAKEFAEIGPGADAENRFPVELVARYKESGLVPLAVPKKYGGLGADIWTTARVSRELAKGDPAIALAFNMHQTMVGIFRGLLDEPTRERVFGQVVREEKIICGPFSEDRAGLSGLADTIAVPDESGGWRITGKKTWATLCLGADIIAFNATITDPDGVLPTDFQDHASREAVFVLPMNSPGISVVETWDTMGMRATGTHTVVFDKVLAPTDSYGGNFRQGLFGEFEWASMSFAGVYCGLAEKAYLETREILKKKTLGATMEGSDVALKGVGYVQHGLGRMCLETEAAIRTLEATARILIDGRDAEWNPIARTAFLDVAKVTTTETAIRVTDTALRLVGGSSFRRGHVLERLYRDARGGPFHPMTTDQAYDLLGRSELGLLGAP</sequence>
<evidence type="ECO:0000256" key="1">
    <source>
        <dbReference type="ARBA" id="ARBA00022630"/>
    </source>
</evidence>
<dbReference type="RefSeq" id="WP_091284100.1">
    <property type="nucleotide sequence ID" value="NZ_FAOZ01000031.1"/>
</dbReference>
<dbReference type="InterPro" id="IPR013107">
    <property type="entry name" value="Acyl-CoA_DH_C"/>
</dbReference>
<feature type="domain" description="Acyl-CoA dehydrogenase/oxidase N-terminal" evidence="4">
    <location>
        <begin position="11"/>
        <end position="98"/>
    </location>
</feature>